<accession>A0A915IMB5</accession>
<dbReference type="Gene3D" id="2.60.40.200">
    <property type="entry name" value="Superoxide dismutase, copper/zinc binding domain"/>
    <property type="match status" value="1"/>
</dbReference>
<dbReference type="AlphaFoldDB" id="A0A915IMB5"/>
<dbReference type="WBParaSite" id="nRc.2.0.1.t15116-RA">
    <property type="protein sequence ID" value="nRc.2.0.1.t15116-RA"/>
    <property type="gene ID" value="nRc.2.0.1.g15116"/>
</dbReference>
<dbReference type="SUPFAM" id="SSF49329">
    <property type="entry name" value="Cu,Zn superoxide dismutase-like"/>
    <property type="match status" value="1"/>
</dbReference>
<name>A0A915IMB5_ROMCU</name>
<reference evidence="2" key="1">
    <citation type="submission" date="2022-11" db="UniProtKB">
        <authorList>
            <consortium name="WormBaseParasite"/>
        </authorList>
    </citation>
    <scope>IDENTIFICATION</scope>
</reference>
<dbReference type="InterPro" id="IPR036423">
    <property type="entry name" value="SOD-like_Cu/Zn_dom_sf"/>
</dbReference>
<keyword evidence="1" id="KW-1185">Reference proteome</keyword>
<dbReference type="Proteomes" id="UP000887565">
    <property type="component" value="Unplaced"/>
</dbReference>
<proteinExistence type="predicted"/>
<evidence type="ECO:0000313" key="1">
    <source>
        <dbReference type="Proteomes" id="UP000887565"/>
    </source>
</evidence>
<dbReference type="GO" id="GO:0046872">
    <property type="term" value="F:metal ion binding"/>
    <property type="evidence" value="ECO:0007669"/>
    <property type="project" value="InterPro"/>
</dbReference>
<organism evidence="1 2">
    <name type="scientific">Romanomermis culicivorax</name>
    <name type="common">Nematode worm</name>
    <dbReference type="NCBI Taxonomy" id="13658"/>
    <lineage>
        <taxon>Eukaryota</taxon>
        <taxon>Metazoa</taxon>
        <taxon>Ecdysozoa</taxon>
        <taxon>Nematoda</taxon>
        <taxon>Enoplea</taxon>
        <taxon>Dorylaimia</taxon>
        <taxon>Mermithida</taxon>
        <taxon>Mermithoidea</taxon>
        <taxon>Mermithidae</taxon>
        <taxon>Romanomermis</taxon>
    </lineage>
</organism>
<sequence length="121" mass="13360">MVAVSINNLTPGDFVLRVHNYGDTSDQCKNAAGKQWAELYKFSIKDKKEGKEYRASFKRYDLALSDEFNILGRAVSLAKASDGYDTDNVLSCEPIGLTSQIIEQISGPEPTKTGNNNFVYG</sequence>
<protein>
    <submittedName>
        <fullName evidence="2">Uncharacterized protein</fullName>
    </submittedName>
</protein>
<evidence type="ECO:0000313" key="2">
    <source>
        <dbReference type="WBParaSite" id="nRc.2.0.1.t15116-RA"/>
    </source>
</evidence>
<dbReference type="GO" id="GO:0006801">
    <property type="term" value="P:superoxide metabolic process"/>
    <property type="evidence" value="ECO:0007669"/>
    <property type="project" value="InterPro"/>
</dbReference>